<keyword evidence="2 7" id="KW-0645">Protease</keyword>
<dbReference type="InterPro" id="IPR010259">
    <property type="entry name" value="S8pro/Inhibitor_I9"/>
</dbReference>
<feature type="domain" description="Peptidase S8/S53" evidence="9">
    <location>
        <begin position="492"/>
        <end position="619"/>
    </location>
</feature>
<dbReference type="PRINTS" id="PR00723">
    <property type="entry name" value="SUBTILISIN"/>
</dbReference>
<dbReference type="PROSITE" id="PS00138">
    <property type="entry name" value="SUBTILASE_SER"/>
    <property type="match status" value="1"/>
</dbReference>
<dbReference type="Proteomes" id="UP000504607">
    <property type="component" value="Chromosome 11"/>
</dbReference>
<dbReference type="InterPro" id="IPR037045">
    <property type="entry name" value="S8pro/Inhibitor_I9_sf"/>
</dbReference>
<feature type="signal peptide" evidence="8">
    <location>
        <begin position="1"/>
        <end position="25"/>
    </location>
</feature>
<organism evidence="12 13">
    <name type="scientific">Elaeis guineensis var. tenera</name>
    <name type="common">Oil palm</name>
    <dbReference type="NCBI Taxonomy" id="51953"/>
    <lineage>
        <taxon>Eukaryota</taxon>
        <taxon>Viridiplantae</taxon>
        <taxon>Streptophyta</taxon>
        <taxon>Embryophyta</taxon>
        <taxon>Tracheophyta</taxon>
        <taxon>Spermatophyta</taxon>
        <taxon>Magnoliopsida</taxon>
        <taxon>Liliopsida</taxon>
        <taxon>Arecaceae</taxon>
        <taxon>Arecoideae</taxon>
        <taxon>Cocoseae</taxon>
        <taxon>Elaeidinae</taxon>
        <taxon>Elaeis</taxon>
    </lineage>
</organism>
<feature type="active site" description="Charge relay system" evidence="6 7">
    <location>
        <position position="222"/>
    </location>
</feature>
<evidence type="ECO:0000256" key="6">
    <source>
        <dbReference type="PIRSR" id="PIRSR615500-1"/>
    </source>
</evidence>
<feature type="domain" description="Peptidase S8/S53" evidence="9">
    <location>
        <begin position="142"/>
        <end position="381"/>
    </location>
</feature>
<dbReference type="InterPro" id="IPR041469">
    <property type="entry name" value="Subtilisin-like_FN3"/>
</dbReference>
<evidence type="ECO:0000256" key="4">
    <source>
        <dbReference type="ARBA" id="ARBA00022801"/>
    </source>
</evidence>
<dbReference type="Gene3D" id="3.40.50.200">
    <property type="entry name" value="Peptidase S8/S53 domain"/>
    <property type="match status" value="1"/>
</dbReference>
<evidence type="ECO:0000256" key="5">
    <source>
        <dbReference type="ARBA" id="ARBA00022825"/>
    </source>
</evidence>
<proteinExistence type="inferred from homology"/>
<reference evidence="13" key="1">
    <citation type="submission" date="2025-08" db="UniProtKB">
        <authorList>
            <consortium name="RefSeq"/>
        </authorList>
    </citation>
    <scope>IDENTIFICATION</scope>
</reference>
<dbReference type="GO" id="GO:0006508">
    <property type="term" value="P:proteolysis"/>
    <property type="evidence" value="ECO:0007669"/>
    <property type="project" value="UniProtKB-KW"/>
</dbReference>
<evidence type="ECO:0000256" key="3">
    <source>
        <dbReference type="ARBA" id="ARBA00022729"/>
    </source>
</evidence>
<dbReference type="FunFam" id="3.50.30.30:FF:000005">
    <property type="entry name" value="subtilisin-like protease SBT1.5"/>
    <property type="match status" value="1"/>
</dbReference>
<dbReference type="GO" id="GO:0004252">
    <property type="term" value="F:serine-type endopeptidase activity"/>
    <property type="evidence" value="ECO:0007669"/>
    <property type="project" value="UniProtKB-UniRule"/>
</dbReference>
<dbReference type="Gene3D" id="3.30.70.80">
    <property type="entry name" value="Peptidase S8 propeptide/proteinase inhibitor I9"/>
    <property type="match status" value="1"/>
</dbReference>
<dbReference type="PROSITE" id="PS51892">
    <property type="entry name" value="SUBTILASE"/>
    <property type="match status" value="1"/>
</dbReference>
<dbReference type="RefSeq" id="XP_010933350.2">
    <property type="nucleotide sequence ID" value="XM_010935048.3"/>
</dbReference>
<dbReference type="InParanoid" id="A0A6I9RW25"/>
<accession>A0A6I9RW25</accession>
<dbReference type="CDD" id="cd02120">
    <property type="entry name" value="PA_subtilisin_like"/>
    <property type="match status" value="1"/>
</dbReference>
<sequence length="778" mass="82386">MMGPSVLSISFLLLCLLLEAGMLWGQQENRDVYVVYMGAVPADSSEDILKENHLQLLASVLQRGQHVEKTLIRRYRHGFSGFAARLSKEEALAISRKAGVVSVFVDPIYQLHTTRSWDFLQQTMVETNSNPDSDPSSSTQASDTIIGLLDTGIWPESESFSDEAMDAIPSRWKGTCMEGTDFNASNCNKKLVGARYYKDDDAVMAIPTGRATATTPRDELGHGTHTASTAGGNAVMQASYYGLAAGTAKGGYTAARIAMYRVCSYSGCAGSAILAGFDDAIADGVDLLSLSLGASPYFRPDFDQDPIAIGAFHAVAKGITVVCSAGNDGPSAGTVVNAAPWILTVAATTIDRHFESDIMLGGNNKAVSGEAINFSNLEKSPVYPLIYGGSAKSNSSSSVSASHCEPETLDGSKIKGKIVLCEHSHENDSPKMSKIEGLNSSGAVGAILISDLDIAVATTYISFPVTQITSQAAEEILAYINSTKNPVATILPTITVTKYKPAPMVAYFSSRGPSTQTSNILKPDVAAPGVNILASWIPSDSSEVPQGQKPSAFNLVSGTSMACPHVTGIAATIKAWNPAWSPAAIRSAIMTTATQTNNDKASLTTDSGSTATPYDYGAGEVSPTGALQPGLVYEAGTEDYLQFLCNYGYQSSEIKLITTIPDGFKCPENSSKDLISNLNYPSITISKLMGKGSKIVNRTVTNVGAEEETTYIGSILSPPGIDVEVTPSKLQFTKNIKKLSYQVIFSSGNSSTEGDLFGSITWSDGTYKVRSPFVVSSN</sequence>
<dbReference type="CDD" id="cd04852">
    <property type="entry name" value="Peptidases_S8_3"/>
    <property type="match status" value="1"/>
</dbReference>
<dbReference type="Pfam" id="PF00082">
    <property type="entry name" value="Peptidase_S8"/>
    <property type="match status" value="2"/>
</dbReference>
<feature type="active site" description="Charge relay system" evidence="6 7">
    <location>
        <position position="150"/>
    </location>
</feature>
<name>A0A6I9RW25_ELAGV</name>
<dbReference type="FunFam" id="3.40.50.200:FF:000006">
    <property type="entry name" value="Subtilisin-like protease SBT1.5"/>
    <property type="match status" value="1"/>
</dbReference>
<gene>
    <name evidence="13" type="primary">LOC105053768</name>
</gene>
<evidence type="ECO:0000313" key="13">
    <source>
        <dbReference type="RefSeq" id="XP_010933350.2"/>
    </source>
</evidence>
<keyword evidence="12" id="KW-1185">Reference proteome</keyword>
<dbReference type="InterPro" id="IPR045051">
    <property type="entry name" value="SBT"/>
</dbReference>
<feature type="domain" description="Subtilisin-like protease fibronectin type-III" evidence="11">
    <location>
        <begin position="677"/>
        <end position="775"/>
    </location>
</feature>
<dbReference type="Gene3D" id="3.50.30.30">
    <property type="match status" value="1"/>
</dbReference>
<dbReference type="SUPFAM" id="SSF52743">
    <property type="entry name" value="Subtilisin-like"/>
    <property type="match status" value="1"/>
</dbReference>
<dbReference type="Pfam" id="PF17766">
    <property type="entry name" value="fn3_6"/>
    <property type="match status" value="1"/>
</dbReference>
<dbReference type="OrthoDB" id="10256524at2759"/>
<comment type="similarity">
    <text evidence="1 7">Belongs to the peptidase S8 family.</text>
</comment>
<evidence type="ECO:0000259" key="11">
    <source>
        <dbReference type="Pfam" id="PF17766"/>
    </source>
</evidence>
<dbReference type="Gene3D" id="2.60.40.2310">
    <property type="match status" value="1"/>
</dbReference>
<evidence type="ECO:0000259" key="10">
    <source>
        <dbReference type="Pfam" id="PF05922"/>
    </source>
</evidence>
<feature type="active site" description="Charge relay system" evidence="6 7">
    <location>
        <position position="560"/>
    </location>
</feature>
<keyword evidence="4 7" id="KW-0378">Hydrolase</keyword>
<dbReference type="InterPro" id="IPR000209">
    <property type="entry name" value="Peptidase_S8/S53_dom"/>
</dbReference>
<evidence type="ECO:0000256" key="8">
    <source>
        <dbReference type="SAM" id="SignalP"/>
    </source>
</evidence>
<dbReference type="InterPro" id="IPR015500">
    <property type="entry name" value="Peptidase_S8_subtilisin-rel"/>
</dbReference>
<keyword evidence="3 8" id="KW-0732">Signal</keyword>
<protein>
    <submittedName>
        <fullName evidence="13">LOW QUALITY PROTEIN: CO(2)-response secreted protease</fullName>
    </submittedName>
</protein>
<dbReference type="InterPro" id="IPR036852">
    <property type="entry name" value="Peptidase_S8/S53_dom_sf"/>
</dbReference>
<evidence type="ECO:0000256" key="1">
    <source>
        <dbReference type="ARBA" id="ARBA00011073"/>
    </source>
</evidence>
<dbReference type="PANTHER" id="PTHR10795">
    <property type="entry name" value="PROPROTEIN CONVERTASE SUBTILISIN/KEXIN"/>
    <property type="match status" value="1"/>
</dbReference>
<dbReference type="AlphaFoldDB" id="A0A6I9RW25"/>
<feature type="chain" id="PRO_5026865288" evidence="8">
    <location>
        <begin position="26"/>
        <end position="778"/>
    </location>
</feature>
<keyword evidence="5 7" id="KW-0720">Serine protease</keyword>
<evidence type="ECO:0000313" key="12">
    <source>
        <dbReference type="Proteomes" id="UP000504607"/>
    </source>
</evidence>
<feature type="domain" description="Inhibitor I9" evidence="10">
    <location>
        <begin position="32"/>
        <end position="112"/>
    </location>
</feature>
<dbReference type="InterPro" id="IPR034197">
    <property type="entry name" value="Peptidases_S8_3"/>
</dbReference>
<evidence type="ECO:0000259" key="9">
    <source>
        <dbReference type="Pfam" id="PF00082"/>
    </source>
</evidence>
<dbReference type="Pfam" id="PF05922">
    <property type="entry name" value="Inhibitor_I9"/>
    <property type="match status" value="1"/>
</dbReference>
<evidence type="ECO:0000256" key="2">
    <source>
        <dbReference type="ARBA" id="ARBA00022670"/>
    </source>
</evidence>
<evidence type="ECO:0000256" key="7">
    <source>
        <dbReference type="PROSITE-ProRule" id="PRU01240"/>
    </source>
</evidence>
<dbReference type="InterPro" id="IPR023828">
    <property type="entry name" value="Peptidase_S8_Ser-AS"/>
</dbReference>